<proteinExistence type="predicted"/>
<reference evidence="2 3" key="1">
    <citation type="journal article" date="2024" name="J Genomics">
        <title>Draft genome sequencing and assembly of Favolaschia claudopus CIRM-BRFM 2984 isolated from oak limbs.</title>
        <authorList>
            <person name="Navarro D."/>
            <person name="Drula E."/>
            <person name="Chaduli D."/>
            <person name="Cazenave R."/>
            <person name="Ahrendt S."/>
            <person name="Wang J."/>
            <person name="Lipzen A."/>
            <person name="Daum C."/>
            <person name="Barry K."/>
            <person name="Grigoriev I.V."/>
            <person name="Favel A."/>
            <person name="Rosso M.N."/>
            <person name="Martin F."/>
        </authorList>
    </citation>
    <scope>NUCLEOTIDE SEQUENCE [LARGE SCALE GENOMIC DNA]</scope>
    <source>
        <strain evidence="2 3">CIRM-BRFM 2984</strain>
    </source>
</reference>
<sequence length="162" mass="18185">MRFTNTFFTALLACVASVSSQATVIDQRQPNPCAVHWASPHQQEKIFEDLVENLYRTRNFTRAYTHFAVDYIQHNPSAVDGFNASFNAVVSLIGDPSVKVQVLRTAFSAPYGWVHSRIDGFDGAERPSAVADIMRFNGTCVQEHWDVIQEMPAQSVNPHPLF</sequence>
<dbReference type="InterPro" id="IPR032710">
    <property type="entry name" value="NTF2-like_dom_sf"/>
</dbReference>
<name>A0AAV9ZGW5_9AGAR</name>
<dbReference type="AlphaFoldDB" id="A0AAV9ZGW5"/>
<dbReference type="SUPFAM" id="SSF54427">
    <property type="entry name" value="NTF2-like"/>
    <property type="match status" value="1"/>
</dbReference>
<dbReference type="EMBL" id="JAWWNJ010000149">
    <property type="protein sequence ID" value="KAK6981580.1"/>
    <property type="molecule type" value="Genomic_DNA"/>
</dbReference>
<protein>
    <submittedName>
        <fullName evidence="2">Snoal-like polyketide cyclase family protein</fullName>
    </submittedName>
</protein>
<keyword evidence="3" id="KW-1185">Reference proteome</keyword>
<feature type="chain" id="PRO_5043350910" evidence="1">
    <location>
        <begin position="23"/>
        <end position="162"/>
    </location>
</feature>
<keyword evidence="1" id="KW-0732">Signal</keyword>
<dbReference type="Gene3D" id="3.10.450.50">
    <property type="match status" value="1"/>
</dbReference>
<evidence type="ECO:0000256" key="1">
    <source>
        <dbReference type="SAM" id="SignalP"/>
    </source>
</evidence>
<dbReference type="Proteomes" id="UP001362999">
    <property type="component" value="Unassembled WGS sequence"/>
</dbReference>
<organism evidence="2 3">
    <name type="scientific">Favolaschia claudopus</name>
    <dbReference type="NCBI Taxonomy" id="2862362"/>
    <lineage>
        <taxon>Eukaryota</taxon>
        <taxon>Fungi</taxon>
        <taxon>Dikarya</taxon>
        <taxon>Basidiomycota</taxon>
        <taxon>Agaricomycotina</taxon>
        <taxon>Agaricomycetes</taxon>
        <taxon>Agaricomycetidae</taxon>
        <taxon>Agaricales</taxon>
        <taxon>Marasmiineae</taxon>
        <taxon>Mycenaceae</taxon>
        <taxon>Favolaschia</taxon>
    </lineage>
</organism>
<gene>
    <name evidence="2" type="ORF">R3P38DRAFT_2578344</name>
</gene>
<evidence type="ECO:0000313" key="2">
    <source>
        <dbReference type="EMBL" id="KAK6981580.1"/>
    </source>
</evidence>
<feature type="signal peptide" evidence="1">
    <location>
        <begin position="1"/>
        <end position="22"/>
    </location>
</feature>
<evidence type="ECO:0000313" key="3">
    <source>
        <dbReference type="Proteomes" id="UP001362999"/>
    </source>
</evidence>
<comment type="caution">
    <text evidence="2">The sequence shown here is derived from an EMBL/GenBank/DDBJ whole genome shotgun (WGS) entry which is preliminary data.</text>
</comment>
<accession>A0AAV9ZGW5</accession>